<evidence type="ECO:0000313" key="4">
    <source>
        <dbReference type="Proteomes" id="UP000198892"/>
    </source>
</evidence>
<dbReference type="InterPro" id="IPR008538">
    <property type="entry name" value="Uma2"/>
</dbReference>
<dbReference type="Pfam" id="PF05685">
    <property type="entry name" value="Uma2"/>
    <property type="match status" value="1"/>
</dbReference>
<dbReference type="Gene3D" id="3.90.1570.10">
    <property type="entry name" value="tt1808, chain A"/>
    <property type="match status" value="1"/>
</dbReference>
<dbReference type="PANTHER" id="PTHR34107:SF4">
    <property type="entry name" value="SLL1222 PROTEIN"/>
    <property type="match status" value="1"/>
</dbReference>
<dbReference type="Proteomes" id="UP000198892">
    <property type="component" value="Unassembled WGS sequence"/>
</dbReference>
<proteinExistence type="inferred from homology"/>
<dbReference type="EMBL" id="FOXD01000018">
    <property type="protein sequence ID" value="SFQ12961.1"/>
    <property type="molecule type" value="Genomic_DNA"/>
</dbReference>
<accession>A0A1I5VZR4</accession>
<evidence type="ECO:0000259" key="2">
    <source>
        <dbReference type="Pfam" id="PF05685"/>
    </source>
</evidence>
<dbReference type="SUPFAM" id="SSF143120">
    <property type="entry name" value="YefM-like"/>
    <property type="match status" value="1"/>
</dbReference>
<evidence type="ECO:0000256" key="1">
    <source>
        <dbReference type="ARBA" id="ARBA00009981"/>
    </source>
</evidence>
<sequence length="246" mass="28368">MIVRSTELQNNFGKYLRVAAKEDVIVTRNGVEIARLVSKEGHSEEELQESTVQESAASYHFRGRTATFEEFLELTSDGETRYEYMDGKIYLLSSPRVSHQYVITQLLPIFHQWAGDSGCIPFTAPYDIRPKRPYDDNPNVVQPDLMIICDLNDNLNDQDYYTGVPLLVVEILSESTQGRDLVKKLDLYMECGVKEYWIVDPLEKKLIIYHFKDQKIHQTAMCKPPESARSFLFEGLSVELNQLFMP</sequence>
<dbReference type="InterPro" id="IPR011335">
    <property type="entry name" value="Restrct_endonuc-II-like"/>
</dbReference>
<protein>
    <submittedName>
        <fullName evidence="3">Prevent-host-death family protein</fullName>
    </submittedName>
</protein>
<dbReference type="NCBIfam" id="TIGR01552">
    <property type="entry name" value="phd_fam"/>
    <property type="match status" value="1"/>
</dbReference>
<organism evidence="3 4">
    <name type="scientific">Salibacterium halotolerans</name>
    <dbReference type="NCBI Taxonomy" id="1884432"/>
    <lineage>
        <taxon>Bacteria</taxon>
        <taxon>Bacillati</taxon>
        <taxon>Bacillota</taxon>
        <taxon>Bacilli</taxon>
        <taxon>Bacillales</taxon>
        <taxon>Bacillaceae</taxon>
    </lineage>
</organism>
<dbReference type="RefSeq" id="WP_093338404.1">
    <property type="nucleotide sequence ID" value="NZ_FOXD01000018.1"/>
</dbReference>
<dbReference type="OrthoDB" id="9808428at2"/>
<dbReference type="CDD" id="cd06260">
    <property type="entry name" value="DUF820-like"/>
    <property type="match status" value="1"/>
</dbReference>
<dbReference type="PANTHER" id="PTHR34107">
    <property type="entry name" value="SLL0198 PROTEIN-RELATED"/>
    <property type="match status" value="1"/>
</dbReference>
<dbReference type="SUPFAM" id="SSF52980">
    <property type="entry name" value="Restriction endonuclease-like"/>
    <property type="match status" value="1"/>
</dbReference>
<comment type="similarity">
    <text evidence="1">Belongs to the phD/YefM antitoxin family.</text>
</comment>
<name>A0A1I5VZR4_9BACI</name>
<dbReference type="Gene3D" id="3.40.1620.10">
    <property type="entry name" value="YefM-like domain"/>
    <property type="match status" value="1"/>
</dbReference>
<dbReference type="STRING" id="1884432.SAMN05518683_11814"/>
<dbReference type="AlphaFoldDB" id="A0A1I5VZR4"/>
<keyword evidence="4" id="KW-1185">Reference proteome</keyword>
<feature type="domain" description="Putative restriction endonuclease" evidence="2">
    <location>
        <begin position="68"/>
        <end position="236"/>
    </location>
</feature>
<dbReference type="InterPro" id="IPR012296">
    <property type="entry name" value="Nuclease_put_TT1808"/>
</dbReference>
<gene>
    <name evidence="3" type="ORF">SAMN05518683_11814</name>
</gene>
<reference evidence="4" key="1">
    <citation type="submission" date="2016-10" db="EMBL/GenBank/DDBJ databases">
        <authorList>
            <person name="Varghese N."/>
            <person name="Submissions S."/>
        </authorList>
    </citation>
    <scope>NUCLEOTIDE SEQUENCE [LARGE SCALE GENOMIC DNA]</scope>
    <source>
        <strain evidence="4">S7</strain>
    </source>
</reference>
<evidence type="ECO:0000313" key="3">
    <source>
        <dbReference type="EMBL" id="SFQ12961.1"/>
    </source>
</evidence>
<dbReference type="InterPro" id="IPR036165">
    <property type="entry name" value="YefM-like_sf"/>
</dbReference>